<dbReference type="SUPFAM" id="SSF52821">
    <property type="entry name" value="Rhodanese/Cell cycle control phosphatase"/>
    <property type="match status" value="2"/>
</dbReference>
<dbReference type="Proteomes" id="UP000784435">
    <property type="component" value="Unassembled WGS sequence"/>
</dbReference>
<dbReference type="PANTHER" id="PTHR11364">
    <property type="entry name" value="THIOSULFATE SULFERTANSFERASE"/>
    <property type="match status" value="1"/>
</dbReference>
<accession>A0A921MCM1</accession>
<dbReference type="EMBL" id="DYUK01000084">
    <property type="protein sequence ID" value="HJG79578.1"/>
    <property type="molecule type" value="Genomic_DNA"/>
</dbReference>
<dbReference type="Gene3D" id="3.40.250.10">
    <property type="entry name" value="Rhodanese-like domain"/>
    <property type="match status" value="2"/>
</dbReference>
<reference evidence="5" key="2">
    <citation type="submission" date="2021-09" db="EMBL/GenBank/DDBJ databases">
        <authorList>
            <person name="Gilroy R."/>
        </authorList>
    </citation>
    <scope>NUCLEOTIDE SEQUENCE</scope>
    <source>
        <strain evidence="5">ChiGjej5B5-7349</strain>
    </source>
</reference>
<dbReference type="PROSITE" id="PS00380">
    <property type="entry name" value="RHODANESE_1"/>
    <property type="match status" value="1"/>
</dbReference>
<evidence type="ECO:0000313" key="6">
    <source>
        <dbReference type="Proteomes" id="UP000784435"/>
    </source>
</evidence>
<protein>
    <submittedName>
        <fullName evidence="5">Sulfurtransferase</fullName>
    </submittedName>
</protein>
<evidence type="ECO:0000313" key="5">
    <source>
        <dbReference type="EMBL" id="HJG79578.1"/>
    </source>
</evidence>
<evidence type="ECO:0000256" key="2">
    <source>
        <dbReference type="ARBA" id="ARBA00022737"/>
    </source>
</evidence>
<reference evidence="5" key="1">
    <citation type="journal article" date="2021" name="PeerJ">
        <title>Extensive microbial diversity within the chicken gut microbiome revealed by metagenomics and culture.</title>
        <authorList>
            <person name="Gilroy R."/>
            <person name="Ravi A."/>
            <person name="Getino M."/>
            <person name="Pursley I."/>
            <person name="Horton D.L."/>
            <person name="Alikhan N.F."/>
            <person name="Baker D."/>
            <person name="Gharbi K."/>
            <person name="Hall N."/>
            <person name="Watson M."/>
            <person name="Adriaenssens E.M."/>
            <person name="Foster-Nyarko E."/>
            <person name="Jarju S."/>
            <person name="Secka A."/>
            <person name="Antonio M."/>
            <person name="Oren A."/>
            <person name="Chaudhuri R.R."/>
            <person name="La Ragione R."/>
            <person name="Hildebrand F."/>
            <person name="Pallen M.J."/>
        </authorList>
    </citation>
    <scope>NUCLEOTIDE SEQUENCE</scope>
    <source>
        <strain evidence="5">ChiGjej5B5-7349</strain>
    </source>
</reference>
<dbReference type="Pfam" id="PF00581">
    <property type="entry name" value="Rhodanese"/>
    <property type="match status" value="2"/>
</dbReference>
<dbReference type="AlphaFoldDB" id="A0A921MCM1"/>
<dbReference type="GO" id="GO:0004792">
    <property type="term" value="F:thiosulfate-cyanide sulfurtransferase activity"/>
    <property type="evidence" value="ECO:0007669"/>
    <property type="project" value="InterPro"/>
</dbReference>
<dbReference type="CDD" id="cd01448">
    <property type="entry name" value="TST_Repeat_1"/>
    <property type="match status" value="1"/>
</dbReference>
<proteinExistence type="predicted"/>
<organism evidence="5 6">
    <name type="scientific">Brevibacterium senegalense</name>
    <dbReference type="NCBI Taxonomy" id="1033736"/>
    <lineage>
        <taxon>Bacteria</taxon>
        <taxon>Bacillati</taxon>
        <taxon>Actinomycetota</taxon>
        <taxon>Actinomycetes</taxon>
        <taxon>Micrococcales</taxon>
        <taxon>Brevibacteriaceae</taxon>
        <taxon>Brevibacterium</taxon>
    </lineage>
</organism>
<gene>
    <name evidence="5" type="ORF">K8V08_04110</name>
</gene>
<feature type="region of interest" description="Disordered" evidence="3">
    <location>
        <begin position="328"/>
        <end position="349"/>
    </location>
</feature>
<dbReference type="PANTHER" id="PTHR11364:SF27">
    <property type="entry name" value="SULFURTRANSFERASE"/>
    <property type="match status" value="1"/>
</dbReference>
<dbReference type="PROSITE" id="PS50206">
    <property type="entry name" value="RHODANESE_3"/>
    <property type="match status" value="2"/>
</dbReference>
<evidence type="ECO:0000256" key="1">
    <source>
        <dbReference type="ARBA" id="ARBA00022679"/>
    </source>
</evidence>
<feature type="domain" description="Rhodanese" evidence="4">
    <location>
        <begin position="49"/>
        <end position="164"/>
    </location>
</feature>
<name>A0A921MCM1_9MICO</name>
<dbReference type="InterPro" id="IPR045078">
    <property type="entry name" value="TST/MPST-like"/>
</dbReference>
<comment type="caution">
    <text evidence="5">The sequence shown here is derived from an EMBL/GenBank/DDBJ whole genome shotgun (WGS) entry which is preliminary data.</text>
</comment>
<dbReference type="InterPro" id="IPR001307">
    <property type="entry name" value="Thiosulphate_STrfase_CS"/>
</dbReference>
<evidence type="ECO:0000256" key="3">
    <source>
        <dbReference type="SAM" id="MobiDB-lite"/>
    </source>
</evidence>
<keyword evidence="1" id="KW-0808">Transferase</keyword>
<evidence type="ECO:0000259" key="4">
    <source>
        <dbReference type="PROSITE" id="PS50206"/>
    </source>
</evidence>
<dbReference type="SMART" id="SM00450">
    <property type="entry name" value="RHOD"/>
    <property type="match status" value="2"/>
</dbReference>
<feature type="domain" description="Rhodanese" evidence="4">
    <location>
        <begin position="204"/>
        <end position="335"/>
    </location>
</feature>
<keyword evidence="2" id="KW-0677">Repeat</keyword>
<dbReference type="InterPro" id="IPR001763">
    <property type="entry name" value="Rhodanese-like_dom"/>
</dbReference>
<dbReference type="InterPro" id="IPR036873">
    <property type="entry name" value="Rhodanese-like_dom_sf"/>
</dbReference>
<sequence length="349" mass="35859">MTEQGAAGARDARSRVILTVEELRALLETHGLLGGAGGSAPASSPLAPIVLDVRWTLPKPDGRDDFEAGHIPGARYVALDTELADHANTDPTRGRHPLPTVDQFEQTVREWRVTAQTPVVVYDDVAGQGAARAWWMLRWVGHEDVRVLDGGWTAWKGAGLPVEAGAGAGAASGDDAEAVVTSAQPFTAQPGGMPVLSADDAARLAQSGVLLDARAPERYDGSTEPLDPVAGHIPGAHNAPAGGTTDGVRFRSPDELREYYRGVGAVPAADGEDATAGAPASAETTIAAAPTVGAYCGSGVSASHTVLTLASLGIDAALFPGSWSAWSNDPARPVATGTAEAEQVHPPRG</sequence>